<dbReference type="GO" id="GO:0005730">
    <property type="term" value="C:nucleolus"/>
    <property type="evidence" value="ECO:0007669"/>
    <property type="project" value="TreeGrafter"/>
</dbReference>
<accession>A0A1L0DM17</accession>
<gene>
    <name evidence="4" type="ORF">SAMEA4029010_CIC11G00000001802</name>
</gene>
<feature type="region of interest" description="Disordered" evidence="3">
    <location>
        <begin position="147"/>
        <end position="295"/>
    </location>
</feature>
<dbReference type="PANTHER" id="PTHR22691">
    <property type="entry name" value="YEAST SPT2-RELATED"/>
    <property type="match status" value="1"/>
</dbReference>
<keyword evidence="2" id="KW-0175">Coiled coil</keyword>
<dbReference type="GO" id="GO:0042393">
    <property type="term" value="F:histone binding"/>
    <property type="evidence" value="ECO:0007669"/>
    <property type="project" value="TreeGrafter"/>
</dbReference>
<sequence>MSLNTILQKIQQKGRIKSVLPTGTKPVATPSTSRGPIARPSSDRPVDPVVARLKAARKAEKEKKEQELREKKGLQPKKETKPRAKSLKPTLFSRTSAQSTRAPAGGNGGARNGKGAKPRMAGMGSVGLSQLVEKKLKMSFSELMKKASLIDQSKMSIAIKQKTKSPENVGPKRPPRSDDDGRGRNGDSGRASQSFKPFKSDRPRPGSAPGGYGSRISARESRDSRDSRESRESRERETRPEIRTPLPTRKPSEKLQAQLKGRPSARKDEVESDEDDWGSFIASDEEEEQQSYGGDYDRDEIWSMFNKGRKRSYYDKYDDEDSDDMEATGAEIFEEEQRSKKRALEEDMREMKEEQRLAALKQARKAKLGKK</sequence>
<feature type="compositionally biased region" description="Polar residues" evidence="3">
    <location>
        <begin position="1"/>
        <end position="11"/>
    </location>
</feature>
<protein>
    <submittedName>
        <fullName evidence="4">CIC11C00000001802</fullName>
    </submittedName>
</protein>
<dbReference type="GO" id="GO:0006334">
    <property type="term" value="P:nucleosome assembly"/>
    <property type="evidence" value="ECO:0007669"/>
    <property type="project" value="TreeGrafter"/>
</dbReference>
<feature type="compositionally biased region" description="Basic and acidic residues" evidence="3">
    <location>
        <begin position="335"/>
        <end position="354"/>
    </location>
</feature>
<dbReference type="STRING" id="45354.A0A1L0DM17"/>
<organism evidence="4 5">
    <name type="scientific">Sungouiella intermedia</name>
    <dbReference type="NCBI Taxonomy" id="45354"/>
    <lineage>
        <taxon>Eukaryota</taxon>
        <taxon>Fungi</taxon>
        <taxon>Dikarya</taxon>
        <taxon>Ascomycota</taxon>
        <taxon>Saccharomycotina</taxon>
        <taxon>Pichiomycetes</taxon>
        <taxon>Metschnikowiaceae</taxon>
        <taxon>Sungouiella</taxon>
    </lineage>
</organism>
<evidence type="ECO:0000256" key="2">
    <source>
        <dbReference type="ARBA" id="ARBA00023054"/>
    </source>
</evidence>
<feature type="compositionally biased region" description="Basic and acidic residues" evidence="3">
    <location>
        <begin position="175"/>
        <end position="187"/>
    </location>
</feature>
<feature type="region of interest" description="Disordered" evidence="3">
    <location>
        <begin position="1"/>
        <end position="125"/>
    </location>
</feature>
<comment type="similarity">
    <text evidence="1">Belongs to the SPT2 family.</text>
</comment>
<evidence type="ECO:0000256" key="1">
    <source>
        <dbReference type="ARBA" id="ARBA00006461"/>
    </source>
</evidence>
<dbReference type="OrthoDB" id="4035998at2759"/>
<feature type="compositionally biased region" description="Basic and acidic residues" evidence="3">
    <location>
        <begin position="217"/>
        <end position="242"/>
    </location>
</feature>
<proteinExistence type="inferred from homology"/>
<dbReference type="AlphaFoldDB" id="A0A1L0DM17"/>
<dbReference type="GO" id="GO:0006360">
    <property type="term" value="P:transcription by RNA polymerase I"/>
    <property type="evidence" value="ECO:0007669"/>
    <property type="project" value="TreeGrafter"/>
</dbReference>
<dbReference type="InterPro" id="IPR013256">
    <property type="entry name" value="Chromatin_SPT2"/>
</dbReference>
<evidence type="ECO:0000313" key="5">
    <source>
        <dbReference type="Proteomes" id="UP000182334"/>
    </source>
</evidence>
<evidence type="ECO:0000256" key="3">
    <source>
        <dbReference type="SAM" id="MobiDB-lite"/>
    </source>
</evidence>
<evidence type="ECO:0000313" key="4">
    <source>
        <dbReference type="EMBL" id="SGZ57612.1"/>
    </source>
</evidence>
<feature type="compositionally biased region" description="Acidic residues" evidence="3">
    <location>
        <begin position="317"/>
        <end position="326"/>
    </location>
</feature>
<feature type="compositionally biased region" description="Acidic residues" evidence="3">
    <location>
        <begin position="270"/>
        <end position="289"/>
    </location>
</feature>
<feature type="compositionally biased region" description="Basic and acidic residues" evidence="3">
    <location>
        <begin position="57"/>
        <end position="82"/>
    </location>
</feature>
<dbReference type="Proteomes" id="UP000182334">
    <property type="component" value="Chromosome VI"/>
</dbReference>
<reference evidence="4 5" key="1">
    <citation type="submission" date="2016-10" db="EMBL/GenBank/DDBJ databases">
        <authorList>
            <person name="de Groot N.N."/>
        </authorList>
    </citation>
    <scope>NUCLEOTIDE SEQUENCE [LARGE SCALE GENOMIC DNA]</scope>
    <source>
        <strain evidence="4 5">CBS 141442</strain>
    </source>
</reference>
<feature type="region of interest" description="Disordered" evidence="3">
    <location>
        <begin position="314"/>
        <end position="354"/>
    </location>
</feature>
<dbReference type="GO" id="GO:0003677">
    <property type="term" value="F:DNA binding"/>
    <property type="evidence" value="ECO:0007669"/>
    <property type="project" value="TreeGrafter"/>
</dbReference>
<dbReference type="SMART" id="SM00784">
    <property type="entry name" value="SPT2"/>
    <property type="match status" value="1"/>
</dbReference>
<name>A0A1L0DM17_9ASCO</name>
<dbReference type="Pfam" id="PF08243">
    <property type="entry name" value="SPT2"/>
    <property type="match status" value="1"/>
</dbReference>
<dbReference type="EMBL" id="LT635761">
    <property type="protein sequence ID" value="SGZ57612.1"/>
    <property type="molecule type" value="Genomic_DNA"/>
</dbReference>
<keyword evidence="5" id="KW-1185">Reference proteome</keyword>
<dbReference type="PANTHER" id="PTHR22691:SF8">
    <property type="entry name" value="PROTEIN SPT2 HOMOLOG"/>
    <property type="match status" value="1"/>
</dbReference>